<evidence type="ECO:0000313" key="1">
    <source>
        <dbReference type="EMBL" id="MBB5399361.1"/>
    </source>
</evidence>
<dbReference type="Proteomes" id="UP000592820">
    <property type="component" value="Unassembled WGS sequence"/>
</dbReference>
<evidence type="ECO:0000313" key="2">
    <source>
        <dbReference type="Proteomes" id="UP000592820"/>
    </source>
</evidence>
<name>A0A7W8P0S6_9BURK</name>
<sequence length="85" mass="9815">MKSLIFERGLLIGGERVVLSLFRASPGFVLERRLIERDQTTFVQVLPITVPYDVQRFAVADNYSKELAPLYYEVRRQLLESRALG</sequence>
<protein>
    <submittedName>
        <fullName evidence="1">Uncharacterized protein</fullName>
    </submittedName>
</protein>
<dbReference type="EMBL" id="JACHDE010000002">
    <property type="protein sequence ID" value="MBB5399361.1"/>
    <property type="molecule type" value="Genomic_DNA"/>
</dbReference>
<gene>
    <name evidence="1" type="ORF">HDG41_001400</name>
</gene>
<accession>A0A7W8P0S6</accession>
<reference evidence="1 2" key="1">
    <citation type="submission" date="2020-08" db="EMBL/GenBank/DDBJ databases">
        <title>Genomic Encyclopedia of Type Strains, Phase IV (KMG-V): Genome sequencing to study the core and pangenomes of soil and plant-associated prokaryotes.</title>
        <authorList>
            <person name="Whitman W."/>
        </authorList>
    </citation>
    <scope>NUCLEOTIDE SEQUENCE [LARGE SCALE GENOMIC DNA]</scope>
    <source>
        <strain evidence="1 2">JPY162</strain>
    </source>
</reference>
<proteinExistence type="predicted"/>
<dbReference type="AlphaFoldDB" id="A0A7W8P0S6"/>
<comment type="caution">
    <text evidence="1">The sequence shown here is derived from an EMBL/GenBank/DDBJ whole genome shotgun (WGS) entry which is preliminary data.</text>
</comment>
<organism evidence="1 2">
    <name type="scientific">Paraburkholderia youngii</name>
    <dbReference type="NCBI Taxonomy" id="2782701"/>
    <lineage>
        <taxon>Bacteria</taxon>
        <taxon>Pseudomonadati</taxon>
        <taxon>Pseudomonadota</taxon>
        <taxon>Betaproteobacteria</taxon>
        <taxon>Burkholderiales</taxon>
        <taxon>Burkholderiaceae</taxon>
        <taxon>Paraburkholderia</taxon>
    </lineage>
</organism>